<comment type="caution">
    <text evidence="2">The sequence shown here is derived from an EMBL/GenBank/DDBJ whole genome shotgun (WGS) entry which is preliminary data.</text>
</comment>
<evidence type="ECO:0000313" key="2">
    <source>
        <dbReference type="EMBL" id="KAK2175862.1"/>
    </source>
</evidence>
<reference evidence="2" key="1">
    <citation type="journal article" date="2023" name="Mol. Biol. Evol.">
        <title>Third-Generation Sequencing Reveals the Adaptive Role of the Epigenome in Three Deep-Sea Polychaetes.</title>
        <authorList>
            <person name="Perez M."/>
            <person name="Aroh O."/>
            <person name="Sun Y."/>
            <person name="Lan Y."/>
            <person name="Juniper S.K."/>
            <person name="Young C.R."/>
            <person name="Angers B."/>
            <person name="Qian P.Y."/>
        </authorList>
    </citation>
    <scope>NUCLEOTIDE SEQUENCE</scope>
    <source>
        <strain evidence="2">R07B-5</strain>
    </source>
</reference>
<dbReference type="Proteomes" id="UP001209878">
    <property type="component" value="Unassembled WGS sequence"/>
</dbReference>
<dbReference type="SUPFAM" id="SSF55785">
    <property type="entry name" value="PYP-like sensor domain (PAS domain)"/>
    <property type="match status" value="1"/>
</dbReference>
<dbReference type="EMBL" id="JAODUO010000702">
    <property type="protein sequence ID" value="KAK2175862.1"/>
    <property type="molecule type" value="Genomic_DNA"/>
</dbReference>
<sequence length="508" mass="54196">MVVVHFVTSVLILSILSLAGKNLSWPASENAASKNKTFNCHMLVKPQGDEQDGVEPKPHPMYENMQISAVLQPHLADKDADSSSTDAESQSCLVCTARRINLPEKNVGMLGVEQFTTKQDLHGKILDCDTSGINPGSFTYPDFNGKNIQEFCHVNDVQQLVRHHQEARSQAMAVSSIVPGFITTKSKLFRNPSTGKPEIIFSTHCIVRECDADTELKGSASTSLMKSIIGQSGPKNRNLLQPLVGSPKATPTAMVFPNNAVMSQSSLGGTNIDLLLHSTAPSCGGSTSCIDLDPDQININDVLSLLPDGWDTAIMQPPGVSTCGAMTTETSLAHVAQNKLGTIATATMTSQCSADRTNLHARMLSVNKTPSSPRYLGQRSPRFMAQRSPGMNANAMLTSQLQQTISQAGSLPSGAVGSGLVGLARMMSPKQQGGAVARSMSCSSVSSEEDLSYLFGNSPTGCGSQMGVKAGMMGGETVAMLKHKQQELHQGMCCRGLSRLRELSRQAR</sequence>
<dbReference type="AlphaFoldDB" id="A0AAD9KRA0"/>
<dbReference type="Gene3D" id="3.30.450.20">
    <property type="entry name" value="PAS domain"/>
    <property type="match status" value="1"/>
</dbReference>
<keyword evidence="1" id="KW-0732">Signal</keyword>
<dbReference type="Pfam" id="PF14598">
    <property type="entry name" value="PAS_11"/>
    <property type="match status" value="1"/>
</dbReference>
<dbReference type="GO" id="GO:0032870">
    <property type="term" value="P:cellular response to hormone stimulus"/>
    <property type="evidence" value="ECO:0007669"/>
    <property type="project" value="TreeGrafter"/>
</dbReference>
<feature type="signal peptide" evidence="1">
    <location>
        <begin position="1"/>
        <end position="19"/>
    </location>
</feature>
<evidence type="ECO:0000256" key="1">
    <source>
        <dbReference type="SAM" id="SignalP"/>
    </source>
</evidence>
<feature type="chain" id="PRO_5042297176" evidence="1">
    <location>
        <begin position="20"/>
        <end position="508"/>
    </location>
</feature>
<dbReference type="PANTHER" id="PTHR10684">
    <property type="entry name" value="NUCLEAR RECEPTOR COACTIVATOR"/>
    <property type="match status" value="1"/>
</dbReference>
<name>A0AAD9KRA0_RIDPI</name>
<dbReference type="GO" id="GO:0045944">
    <property type="term" value="P:positive regulation of transcription by RNA polymerase II"/>
    <property type="evidence" value="ECO:0007669"/>
    <property type="project" value="TreeGrafter"/>
</dbReference>
<evidence type="ECO:0000313" key="3">
    <source>
        <dbReference type="Proteomes" id="UP001209878"/>
    </source>
</evidence>
<organism evidence="2 3">
    <name type="scientific">Ridgeia piscesae</name>
    <name type="common">Tubeworm</name>
    <dbReference type="NCBI Taxonomy" id="27915"/>
    <lineage>
        <taxon>Eukaryota</taxon>
        <taxon>Metazoa</taxon>
        <taxon>Spiralia</taxon>
        <taxon>Lophotrochozoa</taxon>
        <taxon>Annelida</taxon>
        <taxon>Polychaeta</taxon>
        <taxon>Sedentaria</taxon>
        <taxon>Canalipalpata</taxon>
        <taxon>Sabellida</taxon>
        <taxon>Siboglinidae</taxon>
        <taxon>Ridgeia</taxon>
    </lineage>
</organism>
<dbReference type="InterPro" id="IPR035965">
    <property type="entry name" value="PAS-like_dom_sf"/>
</dbReference>
<gene>
    <name evidence="2" type="ORF">NP493_702g03084</name>
</gene>
<dbReference type="GO" id="GO:0003713">
    <property type="term" value="F:transcription coactivator activity"/>
    <property type="evidence" value="ECO:0007669"/>
    <property type="project" value="InterPro"/>
</dbReference>
<dbReference type="InterPro" id="IPR017426">
    <property type="entry name" value="Nuclear_rcpt_coactivator"/>
</dbReference>
<dbReference type="GO" id="GO:0005634">
    <property type="term" value="C:nucleus"/>
    <property type="evidence" value="ECO:0007669"/>
    <property type="project" value="InterPro"/>
</dbReference>
<dbReference type="GO" id="GO:0016922">
    <property type="term" value="F:nuclear receptor binding"/>
    <property type="evidence" value="ECO:0007669"/>
    <property type="project" value="TreeGrafter"/>
</dbReference>
<proteinExistence type="predicted"/>
<accession>A0AAD9KRA0</accession>
<keyword evidence="3" id="KW-1185">Reference proteome</keyword>
<dbReference type="PANTHER" id="PTHR10684:SF4">
    <property type="entry name" value="TAIMAN, ISOFORM G"/>
    <property type="match status" value="1"/>
</dbReference>
<protein>
    <submittedName>
        <fullName evidence="2">Uncharacterized protein</fullName>
    </submittedName>
</protein>